<evidence type="ECO:0000259" key="7">
    <source>
        <dbReference type="PROSITE" id="PS50123"/>
    </source>
</evidence>
<evidence type="ECO:0000256" key="6">
    <source>
        <dbReference type="PIRSR" id="PIRSR000410-1"/>
    </source>
</evidence>
<dbReference type="EMBL" id="WTUX01000011">
    <property type="protein sequence ID" value="MZR13224.1"/>
    <property type="molecule type" value="Genomic_DNA"/>
</dbReference>
<feature type="binding site" evidence="6">
    <location>
        <position position="93"/>
    </location>
    <ligand>
        <name>S-adenosyl-L-methionine</name>
        <dbReference type="ChEBI" id="CHEBI:59789"/>
    </ligand>
</feature>
<sequence>MIDMKPHPKPEAKAPVGLHGPTLSDAAFRRITALARREAGLAIGASKSDMVRTRLARRLRQLGLADFDAYCALIEGPHGAEEIPRFISALTTNVSHFFREAHHFELLRSTLIPAFRQQIERGHPVRIWSAGCANGQEPYSIAMVLAEAGLTSQKDCRILATDIDPAVVVFARSGQYPEHMLSGLAPQMRADHFRKTDGQLLIADTLRDLTTFRILNLLRDWPMRGKFDAIFCRNVVIYFDQPTQTRLWRRFAKILEPGGHLFLGHSERISPEVEPYFEKAGVTAYRRTALENSELKEAV</sequence>
<dbReference type="GO" id="GO:0008983">
    <property type="term" value="F:protein-glutamate O-methyltransferase activity"/>
    <property type="evidence" value="ECO:0007669"/>
    <property type="project" value="UniProtKB-EC"/>
</dbReference>
<feature type="binding site" evidence="6">
    <location>
        <position position="95"/>
    </location>
    <ligand>
        <name>S-adenosyl-L-methionine</name>
        <dbReference type="ChEBI" id="CHEBI:59789"/>
    </ligand>
</feature>
<evidence type="ECO:0000313" key="9">
    <source>
        <dbReference type="Proteomes" id="UP000467322"/>
    </source>
</evidence>
<dbReference type="EC" id="2.1.1.80" evidence="5"/>
<evidence type="ECO:0000256" key="5">
    <source>
        <dbReference type="PIRNR" id="PIRNR000410"/>
    </source>
</evidence>
<feature type="binding site" evidence="6">
    <location>
        <position position="162"/>
    </location>
    <ligand>
        <name>S-adenosyl-L-methionine</name>
        <dbReference type="ChEBI" id="CHEBI:59789"/>
    </ligand>
</feature>
<dbReference type="SUPFAM" id="SSF47757">
    <property type="entry name" value="Chemotaxis receptor methyltransferase CheR, N-terminal domain"/>
    <property type="match status" value="1"/>
</dbReference>
<dbReference type="Proteomes" id="UP000467322">
    <property type="component" value="Unassembled WGS sequence"/>
</dbReference>
<organism evidence="8 9">
    <name type="scientific">Maritimibacter harenae</name>
    <dbReference type="NCBI Taxonomy" id="2606218"/>
    <lineage>
        <taxon>Bacteria</taxon>
        <taxon>Pseudomonadati</taxon>
        <taxon>Pseudomonadota</taxon>
        <taxon>Alphaproteobacteria</taxon>
        <taxon>Rhodobacterales</taxon>
        <taxon>Roseobacteraceae</taxon>
        <taxon>Maritimibacter</taxon>
    </lineage>
</organism>
<keyword evidence="4 5" id="KW-0949">S-adenosyl-L-methionine</keyword>
<dbReference type="CDD" id="cd02440">
    <property type="entry name" value="AdoMet_MTases"/>
    <property type="match status" value="1"/>
</dbReference>
<keyword evidence="3 5" id="KW-0808">Transferase</keyword>
<dbReference type="PANTHER" id="PTHR24422">
    <property type="entry name" value="CHEMOTAXIS PROTEIN METHYLTRANSFERASE"/>
    <property type="match status" value="1"/>
</dbReference>
<dbReference type="InterPro" id="IPR022642">
    <property type="entry name" value="CheR_C"/>
</dbReference>
<evidence type="ECO:0000256" key="2">
    <source>
        <dbReference type="ARBA" id="ARBA00022603"/>
    </source>
</evidence>
<evidence type="ECO:0000256" key="3">
    <source>
        <dbReference type="ARBA" id="ARBA00022679"/>
    </source>
</evidence>
<feature type="binding site" evidence="6">
    <location>
        <begin position="233"/>
        <end position="234"/>
    </location>
    <ligand>
        <name>S-adenosyl-L-methionine</name>
        <dbReference type="ChEBI" id="CHEBI:59789"/>
    </ligand>
</feature>
<evidence type="ECO:0000256" key="1">
    <source>
        <dbReference type="ARBA" id="ARBA00001541"/>
    </source>
</evidence>
<dbReference type="Pfam" id="PF03705">
    <property type="entry name" value="CheR_N"/>
    <property type="match status" value="1"/>
</dbReference>
<feature type="binding site" evidence="6">
    <location>
        <position position="99"/>
    </location>
    <ligand>
        <name>S-adenosyl-L-methionine</name>
        <dbReference type="ChEBI" id="CHEBI:59789"/>
    </ligand>
</feature>
<dbReference type="GO" id="GO:0032259">
    <property type="term" value="P:methylation"/>
    <property type="evidence" value="ECO:0007669"/>
    <property type="project" value="UniProtKB-KW"/>
</dbReference>
<keyword evidence="2 5" id="KW-0489">Methyltransferase</keyword>
<comment type="catalytic activity">
    <reaction evidence="1 5">
        <text>L-glutamyl-[protein] + S-adenosyl-L-methionine = [protein]-L-glutamate 5-O-methyl ester + S-adenosyl-L-homocysteine</text>
        <dbReference type="Rhea" id="RHEA:24452"/>
        <dbReference type="Rhea" id="RHEA-COMP:10208"/>
        <dbReference type="Rhea" id="RHEA-COMP:10311"/>
        <dbReference type="ChEBI" id="CHEBI:29973"/>
        <dbReference type="ChEBI" id="CHEBI:57856"/>
        <dbReference type="ChEBI" id="CHEBI:59789"/>
        <dbReference type="ChEBI" id="CHEBI:82795"/>
        <dbReference type="EC" id="2.1.1.80"/>
    </reaction>
</comment>
<dbReference type="SUPFAM" id="SSF53335">
    <property type="entry name" value="S-adenosyl-L-methionine-dependent methyltransferases"/>
    <property type="match status" value="1"/>
</dbReference>
<dbReference type="PIRSF" id="PIRSF000410">
    <property type="entry name" value="CheR"/>
    <property type="match status" value="1"/>
</dbReference>
<evidence type="ECO:0000256" key="4">
    <source>
        <dbReference type="ARBA" id="ARBA00022691"/>
    </source>
</evidence>
<dbReference type="Gene3D" id="1.10.155.10">
    <property type="entry name" value="Chemotaxis receptor methyltransferase CheR, N-terminal domain"/>
    <property type="match status" value="1"/>
</dbReference>
<feature type="binding site" evidence="6">
    <location>
        <position position="137"/>
    </location>
    <ligand>
        <name>S-adenosyl-L-methionine</name>
        <dbReference type="ChEBI" id="CHEBI:59789"/>
    </ligand>
</feature>
<dbReference type="PANTHER" id="PTHR24422:SF19">
    <property type="entry name" value="CHEMOTAXIS PROTEIN METHYLTRANSFERASE"/>
    <property type="match status" value="1"/>
</dbReference>
<comment type="function">
    <text evidence="5">Methylation of the membrane-bound methyl-accepting chemotaxis proteins (MCP) to form gamma-glutamyl methyl ester residues in MCP.</text>
</comment>
<evidence type="ECO:0000313" key="8">
    <source>
        <dbReference type="EMBL" id="MZR13224.1"/>
    </source>
</evidence>
<keyword evidence="9" id="KW-1185">Reference proteome</keyword>
<dbReference type="Pfam" id="PF01739">
    <property type="entry name" value="CheR"/>
    <property type="match status" value="1"/>
</dbReference>
<dbReference type="InterPro" id="IPR050903">
    <property type="entry name" value="Bact_Chemotaxis_MeTrfase"/>
</dbReference>
<accession>A0A845M8X8</accession>
<dbReference type="InterPro" id="IPR026024">
    <property type="entry name" value="Chemotaxis_MeTrfase_CheR"/>
</dbReference>
<dbReference type="Gene3D" id="3.40.50.150">
    <property type="entry name" value="Vaccinia Virus protein VP39"/>
    <property type="match status" value="1"/>
</dbReference>
<reference evidence="8 9" key="1">
    <citation type="submission" date="2019-12" db="EMBL/GenBank/DDBJ databases">
        <title>Maritimibacter sp. nov. sp. isolated from sea sand.</title>
        <authorList>
            <person name="Kim J."/>
            <person name="Jeong S.E."/>
            <person name="Jung H.S."/>
            <person name="Jeon C.O."/>
        </authorList>
    </citation>
    <scope>NUCLEOTIDE SEQUENCE [LARGE SCALE GENOMIC DNA]</scope>
    <source>
        <strain evidence="8 9">DP07</strain>
    </source>
</reference>
<gene>
    <name evidence="8" type="ORF">GQE99_09360</name>
</gene>
<name>A0A845M8X8_9RHOB</name>
<protein>
    <recommendedName>
        <fullName evidence="5">Chemotaxis protein methyltransferase</fullName>
        <ecNumber evidence="5">2.1.1.80</ecNumber>
    </recommendedName>
</protein>
<feature type="domain" description="CheR-type methyltransferase" evidence="7">
    <location>
        <begin position="16"/>
        <end position="290"/>
    </location>
</feature>
<dbReference type="PRINTS" id="PR00996">
    <property type="entry name" value="CHERMTFRASE"/>
</dbReference>
<dbReference type="PROSITE" id="PS50123">
    <property type="entry name" value="CHER"/>
    <property type="match status" value="1"/>
</dbReference>
<dbReference type="InterPro" id="IPR000780">
    <property type="entry name" value="CheR_MeTrfase"/>
</dbReference>
<dbReference type="AlphaFoldDB" id="A0A845M8X8"/>
<proteinExistence type="predicted"/>
<dbReference type="InterPro" id="IPR036804">
    <property type="entry name" value="CheR_N_sf"/>
</dbReference>
<feature type="binding site" evidence="6">
    <location>
        <begin position="216"/>
        <end position="217"/>
    </location>
    <ligand>
        <name>S-adenosyl-L-methionine</name>
        <dbReference type="ChEBI" id="CHEBI:59789"/>
    </ligand>
</feature>
<dbReference type="SMART" id="SM00138">
    <property type="entry name" value="MeTrc"/>
    <property type="match status" value="1"/>
</dbReference>
<comment type="caution">
    <text evidence="8">The sequence shown here is derived from an EMBL/GenBank/DDBJ whole genome shotgun (WGS) entry which is preliminary data.</text>
</comment>
<dbReference type="InterPro" id="IPR029063">
    <property type="entry name" value="SAM-dependent_MTases_sf"/>
</dbReference>
<dbReference type="InterPro" id="IPR022641">
    <property type="entry name" value="CheR_N"/>
</dbReference>